<protein>
    <submittedName>
        <fullName evidence="2">Uncharacterized protein orf132b</fullName>
    </submittedName>
</protein>
<feature type="transmembrane region" description="Helical" evidence="1">
    <location>
        <begin position="15"/>
        <end position="36"/>
    </location>
</feature>
<evidence type="ECO:0000313" key="2">
    <source>
        <dbReference type="EMBL" id="CBL52074.1"/>
    </source>
</evidence>
<evidence type="ECO:0000256" key="1">
    <source>
        <dbReference type="SAM" id="Phobius"/>
    </source>
</evidence>
<keyword evidence="2" id="KW-0496">Mitochondrion</keyword>
<keyword evidence="1" id="KW-1133">Transmembrane helix</keyword>
<geneLocation type="mitochondrion" evidence="2"/>
<keyword evidence="1" id="KW-0472">Membrane</keyword>
<sequence length="132" mass="14901">MNQMNPYILQFLADMATAILTIAGVAYLPLIVLIVFRAGGLRGLNEENASERLLDLCCDTLKEQIKNKIEELLQVYYNNSVPLPSGRRIQDAAAFLHQDSESLEQLLMILKNMTELGVQSQEFLQVLLYLSQ</sequence>
<name>F4ML81_BETVM</name>
<organism evidence="2">
    <name type="scientific">Beta vulgaris subsp. maritima</name>
    <name type="common">Sea beet</name>
    <name type="synonym">Beta maritima</name>
    <dbReference type="NCBI Taxonomy" id="350892"/>
    <lineage>
        <taxon>Eukaryota</taxon>
        <taxon>Viridiplantae</taxon>
        <taxon>Streptophyta</taxon>
        <taxon>Embryophyta</taxon>
        <taxon>Tracheophyta</taxon>
        <taxon>Spermatophyta</taxon>
        <taxon>Magnoliopsida</taxon>
        <taxon>eudicotyledons</taxon>
        <taxon>Gunneridae</taxon>
        <taxon>Pentapetalae</taxon>
        <taxon>Caryophyllales</taxon>
        <taxon>Chenopodiaceae</taxon>
        <taxon>Betoideae</taxon>
        <taxon>Beta</taxon>
    </lineage>
</organism>
<proteinExistence type="predicted"/>
<dbReference type="AlphaFoldDB" id="F4ML81"/>
<reference evidence="2" key="1">
    <citation type="submission" date="2010-11" db="EMBL/GenBank/DDBJ databases">
        <authorList>
            <person name="Genoscope - CEA"/>
        </authorList>
    </citation>
    <scope>NUCLEOTIDE SEQUENCE</scope>
</reference>
<dbReference type="EMBL" id="FQ014226">
    <property type="protein sequence ID" value="CBL52074.1"/>
    <property type="molecule type" value="Genomic_DNA"/>
</dbReference>
<keyword evidence="1" id="KW-0812">Transmembrane</keyword>
<gene>
    <name evidence="2" type="primary">orf132b</name>
</gene>
<reference evidence="2" key="2">
    <citation type="journal article" date="2011" name="Genome Biol. Evol.">
        <title>Structural and content diversity of mitochondrial genome in beet: a comparative genomic analysis.</title>
        <authorList>
            <person name="Darracq A."/>
            <person name="Varre J.S."/>
            <person name="Marechal-Drouard L."/>
            <person name="Courseaux A."/>
            <person name="Saumitou-Laprade P."/>
            <person name="Oztas S."/>
            <person name="Vacherie B."/>
            <person name="Barbe V.and.Touzet.P."/>
        </authorList>
    </citation>
    <scope>NUCLEOTIDE SEQUENCE</scope>
</reference>
<accession>F4ML81</accession>